<dbReference type="OrthoDB" id="2433378at2759"/>
<evidence type="ECO:0000313" key="4">
    <source>
        <dbReference type="Proteomes" id="UP000789405"/>
    </source>
</evidence>
<feature type="domain" description="HTH CENPB-type" evidence="2">
    <location>
        <begin position="1"/>
        <end position="59"/>
    </location>
</feature>
<dbReference type="SUPFAM" id="SSF46689">
    <property type="entry name" value="Homeodomain-like"/>
    <property type="match status" value="1"/>
</dbReference>
<dbReference type="InterPro" id="IPR006600">
    <property type="entry name" value="HTH_CenpB_DNA-bd_dom"/>
</dbReference>
<keyword evidence="4" id="KW-1185">Reference proteome</keyword>
<protein>
    <submittedName>
        <fullName evidence="3">22804_t:CDS:1</fullName>
    </submittedName>
</protein>
<proteinExistence type="predicted"/>
<dbReference type="EMBL" id="CAJVPY010031507">
    <property type="protein sequence ID" value="CAG8796666.1"/>
    <property type="molecule type" value="Genomic_DNA"/>
</dbReference>
<comment type="caution">
    <text evidence="3">The sequence shown here is derived from an EMBL/GenBank/DDBJ whole genome shotgun (WGS) entry which is preliminary data.</text>
</comment>
<dbReference type="Gene3D" id="1.10.10.60">
    <property type="entry name" value="Homeodomain-like"/>
    <property type="match status" value="1"/>
</dbReference>
<dbReference type="GO" id="GO:0003677">
    <property type="term" value="F:DNA binding"/>
    <property type="evidence" value="ECO:0007669"/>
    <property type="project" value="UniProtKB-KW"/>
</dbReference>
<feature type="non-terminal residue" evidence="3">
    <location>
        <position position="159"/>
    </location>
</feature>
<name>A0A9N9JTM3_9GLOM</name>
<evidence type="ECO:0000259" key="2">
    <source>
        <dbReference type="PROSITE" id="PS51253"/>
    </source>
</evidence>
<evidence type="ECO:0000256" key="1">
    <source>
        <dbReference type="ARBA" id="ARBA00023125"/>
    </source>
</evidence>
<dbReference type="PROSITE" id="PS51253">
    <property type="entry name" value="HTH_CENPB"/>
    <property type="match status" value="1"/>
</dbReference>
<sequence>LVLKEFILIYQSWTILSNALIIEKAKLLASELKIPEGKLQFSQGWLQKFKKRNRIRQRILHGEEASADQNAIIKSLLLLRDICARYSFNRIYNMDETVPPNDQIIKELAYTFKKDESVDKNIIEVDDEDDSVEIIAVSGSLALNNLENIHMFLLQQEGS</sequence>
<accession>A0A9N9JTM3</accession>
<dbReference type="InterPro" id="IPR009057">
    <property type="entry name" value="Homeodomain-like_sf"/>
</dbReference>
<dbReference type="Pfam" id="PF03221">
    <property type="entry name" value="HTH_Tnp_Tc5"/>
    <property type="match status" value="1"/>
</dbReference>
<dbReference type="Proteomes" id="UP000789405">
    <property type="component" value="Unassembled WGS sequence"/>
</dbReference>
<keyword evidence="1" id="KW-0238">DNA-binding</keyword>
<reference evidence="3" key="1">
    <citation type="submission" date="2021-06" db="EMBL/GenBank/DDBJ databases">
        <authorList>
            <person name="Kallberg Y."/>
            <person name="Tangrot J."/>
            <person name="Rosling A."/>
        </authorList>
    </citation>
    <scope>NUCLEOTIDE SEQUENCE</scope>
    <source>
        <strain evidence="3">MA453B</strain>
    </source>
</reference>
<organism evidence="3 4">
    <name type="scientific">Dentiscutata erythropus</name>
    <dbReference type="NCBI Taxonomy" id="1348616"/>
    <lineage>
        <taxon>Eukaryota</taxon>
        <taxon>Fungi</taxon>
        <taxon>Fungi incertae sedis</taxon>
        <taxon>Mucoromycota</taxon>
        <taxon>Glomeromycotina</taxon>
        <taxon>Glomeromycetes</taxon>
        <taxon>Diversisporales</taxon>
        <taxon>Gigasporaceae</taxon>
        <taxon>Dentiscutata</taxon>
    </lineage>
</organism>
<feature type="non-terminal residue" evidence="3">
    <location>
        <position position="1"/>
    </location>
</feature>
<dbReference type="AlphaFoldDB" id="A0A9N9JTM3"/>
<evidence type="ECO:0000313" key="3">
    <source>
        <dbReference type="EMBL" id="CAG8796666.1"/>
    </source>
</evidence>
<gene>
    <name evidence="3" type="ORF">DERYTH_LOCUS22532</name>
</gene>